<feature type="transmembrane region" description="Helical" evidence="1">
    <location>
        <begin position="138"/>
        <end position="157"/>
    </location>
</feature>
<dbReference type="GeneID" id="92710637"/>
<dbReference type="eggNOG" id="ENOG5032MBE">
    <property type="taxonomic scope" value="Bacteria"/>
</dbReference>
<sequence>MNYIVLLLCLFPIAFMLHDFEEIIVLPKWMARNANILRTRFPFLKKQIAQLQGLSMTGFVIAVAEEFIIISGVSVYAVLTQHYFLWMALFLAFGIHLLIHILQFIILKRYIPAIVTSFLCLPYAVYVCSVFYSEEIFTLIEFVFAGVVGLVAMVLNLQLAHVLGRKLDTLI</sequence>
<organism evidence="3 4">
    <name type="scientific">Bacteroides stercorirosoris</name>
    <dbReference type="NCBI Taxonomy" id="871324"/>
    <lineage>
        <taxon>Bacteria</taxon>
        <taxon>Pseudomonadati</taxon>
        <taxon>Bacteroidota</taxon>
        <taxon>Bacteroidia</taxon>
        <taxon>Bacteroidales</taxon>
        <taxon>Bacteroidaceae</taxon>
        <taxon>Bacteroides</taxon>
    </lineage>
</organism>
<protein>
    <submittedName>
        <fullName evidence="2">HXXEE domain-containing protein</fullName>
    </submittedName>
</protein>
<evidence type="ECO:0000313" key="3">
    <source>
        <dbReference type="EMBL" id="SHI41787.1"/>
    </source>
</evidence>
<dbReference type="InterPro" id="IPR025671">
    <property type="entry name" value="HXXEE"/>
</dbReference>
<evidence type="ECO:0000313" key="2">
    <source>
        <dbReference type="EMBL" id="RGX79774.1"/>
    </source>
</evidence>
<dbReference type="Proteomes" id="UP000286075">
    <property type="component" value="Unassembled WGS sequence"/>
</dbReference>
<keyword evidence="1" id="KW-1133">Transmembrane helix</keyword>
<dbReference type="OrthoDB" id="5195477at2"/>
<reference evidence="3" key="2">
    <citation type="submission" date="2016-11" db="EMBL/GenBank/DDBJ databases">
        <authorList>
            <person name="Jaros S."/>
            <person name="Januszkiewicz K."/>
            <person name="Wedrychowicz H."/>
        </authorList>
    </citation>
    <scope>NUCLEOTIDE SEQUENCE [LARGE SCALE GENOMIC DNA]</scope>
    <source>
        <strain evidence="3">DSM 26884</strain>
    </source>
</reference>
<dbReference type="Pfam" id="PF13787">
    <property type="entry name" value="HXXEE"/>
    <property type="match status" value="1"/>
</dbReference>
<name>A0A1M6AZD1_9BACE</name>
<dbReference type="Proteomes" id="UP000184192">
    <property type="component" value="Unassembled WGS sequence"/>
</dbReference>
<gene>
    <name evidence="2" type="ORF">DXA68_06080</name>
    <name evidence="3" type="ORF">SAMN05444350_10297</name>
</gene>
<evidence type="ECO:0000313" key="5">
    <source>
        <dbReference type="Proteomes" id="UP000286075"/>
    </source>
</evidence>
<evidence type="ECO:0000256" key="1">
    <source>
        <dbReference type="SAM" id="Phobius"/>
    </source>
</evidence>
<dbReference type="EMBL" id="FQZN01000002">
    <property type="protein sequence ID" value="SHI41787.1"/>
    <property type="molecule type" value="Genomic_DNA"/>
</dbReference>
<feature type="transmembrane region" description="Helical" evidence="1">
    <location>
        <begin position="83"/>
        <end position="106"/>
    </location>
</feature>
<keyword evidence="1" id="KW-0812">Transmembrane</keyword>
<feature type="transmembrane region" description="Helical" evidence="1">
    <location>
        <begin position="113"/>
        <end position="132"/>
    </location>
</feature>
<keyword evidence="4" id="KW-1185">Reference proteome</keyword>
<reference evidence="2 5" key="3">
    <citation type="submission" date="2018-08" db="EMBL/GenBank/DDBJ databases">
        <title>A genome reference for cultivated species of the human gut microbiota.</title>
        <authorList>
            <person name="Zou Y."/>
            <person name="Xue W."/>
            <person name="Luo G."/>
        </authorList>
    </citation>
    <scope>NUCLEOTIDE SEQUENCE [LARGE SCALE GENOMIC DNA]</scope>
    <source>
        <strain evidence="2 5">OF03-9BH</strain>
    </source>
</reference>
<keyword evidence="1" id="KW-0472">Membrane</keyword>
<accession>A0A1M6AZD1</accession>
<reference evidence="4" key="1">
    <citation type="submission" date="2016-11" db="EMBL/GenBank/DDBJ databases">
        <authorList>
            <person name="Varghese N."/>
            <person name="Submissions S."/>
        </authorList>
    </citation>
    <scope>NUCLEOTIDE SEQUENCE [LARGE SCALE GENOMIC DNA]</scope>
    <source>
        <strain evidence="4">DSM 26884</strain>
    </source>
</reference>
<dbReference type="EMBL" id="QSCF01000007">
    <property type="protein sequence ID" value="RGX79774.1"/>
    <property type="molecule type" value="Genomic_DNA"/>
</dbReference>
<dbReference type="AlphaFoldDB" id="A0A1M6AZD1"/>
<dbReference type="RefSeq" id="WP_073312553.1">
    <property type="nucleotide sequence ID" value="NZ_CABMFG010000007.1"/>
</dbReference>
<proteinExistence type="predicted"/>
<evidence type="ECO:0000313" key="4">
    <source>
        <dbReference type="Proteomes" id="UP000184192"/>
    </source>
</evidence>